<feature type="domain" description="Cohesin" evidence="1">
    <location>
        <begin position="362"/>
        <end position="450"/>
    </location>
</feature>
<dbReference type="SUPFAM" id="SSF48695">
    <property type="entry name" value="Multiheme cytochromes"/>
    <property type="match status" value="1"/>
</dbReference>
<reference evidence="3 4" key="1">
    <citation type="journal article" date="2016" name="Nat. Commun.">
        <title>Thousands of microbial genomes shed light on interconnected biogeochemical processes in an aquifer system.</title>
        <authorList>
            <person name="Anantharaman K."/>
            <person name="Brown C.T."/>
            <person name="Hug L.A."/>
            <person name="Sharon I."/>
            <person name="Castelle C.J."/>
            <person name="Probst A.J."/>
            <person name="Thomas B.C."/>
            <person name="Singh A."/>
            <person name="Wilkins M.J."/>
            <person name="Karaoz U."/>
            <person name="Brodie E.L."/>
            <person name="Williams K.H."/>
            <person name="Hubbard S.S."/>
            <person name="Banfield J.F."/>
        </authorList>
    </citation>
    <scope>NUCLEOTIDE SEQUENCE [LARGE SCALE GENOMIC DNA]</scope>
    <source>
        <strain evidence="4">RIFCSPLOWO2_12_FULL_64_10</strain>
    </source>
</reference>
<proteinExistence type="predicted"/>
<evidence type="ECO:0000313" key="4">
    <source>
        <dbReference type="Proteomes" id="UP000178606"/>
    </source>
</evidence>
<accession>A0A1F6CIA8</accession>
<dbReference type="Pfam" id="PF00963">
    <property type="entry name" value="Cohesin"/>
    <property type="match status" value="1"/>
</dbReference>
<dbReference type="NCBIfam" id="TIGR04183">
    <property type="entry name" value="Por_Secre_tail"/>
    <property type="match status" value="1"/>
</dbReference>
<dbReference type="PROSITE" id="PS00018">
    <property type="entry name" value="EF_HAND_1"/>
    <property type="match status" value="2"/>
</dbReference>
<comment type="caution">
    <text evidence="3">The sequence shown here is derived from an EMBL/GenBank/DDBJ whole genome shotgun (WGS) entry which is preliminary data.</text>
</comment>
<dbReference type="EMBL" id="MFKF01000240">
    <property type="protein sequence ID" value="OGG48994.1"/>
    <property type="molecule type" value="Genomic_DNA"/>
</dbReference>
<dbReference type="InterPro" id="IPR025965">
    <property type="entry name" value="FlgD/Vpr_Ig-like"/>
</dbReference>
<dbReference type="InterPro" id="IPR036280">
    <property type="entry name" value="Multihaem_cyt_sf"/>
</dbReference>
<dbReference type="InterPro" id="IPR008965">
    <property type="entry name" value="CBM2/CBM3_carb-bd_dom_sf"/>
</dbReference>
<dbReference type="CDD" id="cd08547">
    <property type="entry name" value="Type_II_cohesin"/>
    <property type="match status" value="1"/>
</dbReference>
<dbReference type="InterPro" id="IPR002102">
    <property type="entry name" value="Cohesin_dom"/>
</dbReference>
<dbReference type="SUPFAM" id="SSF63446">
    <property type="entry name" value="Type I dockerin domain"/>
    <property type="match status" value="1"/>
</dbReference>
<dbReference type="GO" id="GO:0030246">
    <property type="term" value="F:carbohydrate binding"/>
    <property type="evidence" value="ECO:0007669"/>
    <property type="project" value="InterPro"/>
</dbReference>
<evidence type="ECO:0000259" key="1">
    <source>
        <dbReference type="Pfam" id="PF00963"/>
    </source>
</evidence>
<organism evidence="3 4">
    <name type="scientific">Handelsmanbacteria sp. (strain RIFCSPLOWO2_12_FULL_64_10)</name>
    <dbReference type="NCBI Taxonomy" id="1817868"/>
    <lineage>
        <taxon>Bacteria</taxon>
        <taxon>Candidatus Handelsmaniibacteriota</taxon>
    </lineage>
</organism>
<gene>
    <name evidence="3" type="ORF">A3F84_14250</name>
</gene>
<sequence>MKGQTPAIKDILEEVDIACAICHNPHSNANSKQVRFEGETTLSATQPGSNTIAETTVRMGVSATCARCHHLRTGSDRPGTRLHESHQTEMIFGMGGYHYPNETYPSGGHRHIQNVCATCHMAIPARTDLRYLKLGSHTWKMYEDNGTPDYPTDDLYNTVGCEQCHGPMPNFNVNGAQTEIHGLLRVLYDLLPKRKDAPVGGWKFPAGVAWAYSATATTSATRQMTPEEVNAAYNYLFVEQDLSEGAHNAPYARKLLADAIKSLRPRPTAALAGDFNGDNRVDFEDLFLFVAAFGTTTASPGWDARYDLSGSGTVGYVDWYIFLDNFGKTAGSARPVFVEDGRNTKVGFDIGQTALQAVDNRHFAVQVQVSNAADLRGYGVTLAYNPEELEFIRVLRSEGSLVKAEGTLAPVTVVSNEPGRLVIADAVTGNRTASGSGPLAEVVFQRKGVVLSPMIKVEAAQVSDGNFGMNRTNGALAAEETAPTAVYALSQNFPNPFNPATQIGFSLAEEGRIRLVVYNLLGQVVRDLVDDYRTSGSHTVTWDGKDAAGRIVASGIYLYRIEANRFSAVRRMVVVK</sequence>
<evidence type="ECO:0000259" key="2">
    <source>
        <dbReference type="Pfam" id="PF13860"/>
    </source>
</evidence>
<dbReference type="Gene3D" id="1.10.1330.10">
    <property type="entry name" value="Dockerin domain"/>
    <property type="match status" value="1"/>
</dbReference>
<evidence type="ECO:0000313" key="3">
    <source>
        <dbReference type="EMBL" id="OGG48994.1"/>
    </source>
</evidence>
<dbReference type="InterPro" id="IPR036439">
    <property type="entry name" value="Dockerin_dom_sf"/>
</dbReference>
<dbReference type="GO" id="GO:0000272">
    <property type="term" value="P:polysaccharide catabolic process"/>
    <property type="evidence" value="ECO:0007669"/>
    <property type="project" value="InterPro"/>
</dbReference>
<feature type="domain" description="FlgD/Vpr Ig-like" evidence="2">
    <location>
        <begin position="512"/>
        <end position="564"/>
    </location>
</feature>
<dbReference type="Pfam" id="PF13860">
    <property type="entry name" value="FlgD_ig"/>
    <property type="match status" value="1"/>
</dbReference>
<dbReference type="SUPFAM" id="SSF49384">
    <property type="entry name" value="Carbohydrate-binding domain"/>
    <property type="match status" value="1"/>
</dbReference>
<dbReference type="InterPro" id="IPR026444">
    <property type="entry name" value="Secre_tail"/>
</dbReference>
<protein>
    <submittedName>
        <fullName evidence="3">Uncharacterized protein</fullName>
    </submittedName>
</protein>
<dbReference type="Gene3D" id="2.60.40.4070">
    <property type="match status" value="1"/>
</dbReference>
<dbReference type="AlphaFoldDB" id="A0A1F6CIA8"/>
<dbReference type="Gene3D" id="2.60.40.680">
    <property type="match status" value="1"/>
</dbReference>
<dbReference type="InterPro" id="IPR018247">
    <property type="entry name" value="EF_Hand_1_Ca_BS"/>
</dbReference>
<name>A0A1F6CIA8_HANXR</name>
<dbReference type="Proteomes" id="UP000178606">
    <property type="component" value="Unassembled WGS sequence"/>
</dbReference>